<dbReference type="InterPro" id="IPR036388">
    <property type="entry name" value="WH-like_DNA-bd_sf"/>
</dbReference>
<dbReference type="OrthoDB" id="4952043at2"/>
<accession>A0A542E0D1</accession>
<keyword evidence="2" id="KW-0238">DNA-binding</keyword>
<dbReference type="EMBL" id="VFMN01000001">
    <property type="protein sequence ID" value="TQJ08634.1"/>
    <property type="molecule type" value="Genomic_DNA"/>
</dbReference>
<dbReference type="InterPro" id="IPR011991">
    <property type="entry name" value="ArsR-like_HTH"/>
</dbReference>
<evidence type="ECO:0000313" key="2">
    <source>
        <dbReference type="EMBL" id="TQJ08634.1"/>
    </source>
</evidence>
<reference evidence="2 3" key="1">
    <citation type="submission" date="2019-06" db="EMBL/GenBank/DDBJ databases">
        <title>Sequencing the genomes of 1000 actinobacteria strains.</title>
        <authorList>
            <person name="Klenk H.-P."/>
        </authorList>
    </citation>
    <scope>NUCLEOTIDE SEQUENCE [LARGE SCALE GENOMIC DNA]</scope>
    <source>
        <strain evidence="2 3">DSM 18607</strain>
    </source>
</reference>
<proteinExistence type="predicted"/>
<organism evidence="2 3">
    <name type="scientific">Lapillicoccus jejuensis</name>
    <dbReference type="NCBI Taxonomy" id="402171"/>
    <lineage>
        <taxon>Bacteria</taxon>
        <taxon>Bacillati</taxon>
        <taxon>Actinomycetota</taxon>
        <taxon>Actinomycetes</taxon>
        <taxon>Micrococcales</taxon>
        <taxon>Intrasporangiaceae</taxon>
        <taxon>Lapillicoccus</taxon>
    </lineage>
</organism>
<keyword evidence="3" id="KW-1185">Reference proteome</keyword>
<name>A0A542E0D1_9MICO</name>
<gene>
    <name evidence="2" type="ORF">FB458_1725</name>
</gene>
<dbReference type="InterPro" id="IPR036390">
    <property type="entry name" value="WH_DNA-bd_sf"/>
</dbReference>
<dbReference type="Proteomes" id="UP000317893">
    <property type="component" value="Unassembled WGS sequence"/>
</dbReference>
<feature type="domain" description="Winged helix DNA-binding" evidence="1">
    <location>
        <begin position="18"/>
        <end position="96"/>
    </location>
</feature>
<comment type="caution">
    <text evidence="2">The sequence shown here is derived from an EMBL/GenBank/DDBJ whole genome shotgun (WGS) entry which is preliminary data.</text>
</comment>
<sequence>MTSTVTPAFDAVVHEPTRLQLCGLLVPVTEVEFGVLRDTLGIADSVTSKHLKALEQAGYVTSSKRRTATGRPRTWVRLTDAGRTAFGAHVAELQRLAALALPATADPTS</sequence>
<protein>
    <submittedName>
        <fullName evidence="2">Winged helix DNA-binding protein</fullName>
    </submittedName>
</protein>
<dbReference type="GO" id="GO:0003677">
    <property type="term" value="F:DNA binding"/>
    <property type="evidence" value="ECO:0007669"/>
    <property type="project" value="UniProtKB-KW"/>
</dbReference>
<dbReference type="Pfam" id="PF13601">
    <property type="entry name" value="HTH_34"/>
    <property type="match status" value="1"/>
</dbReference>
<dbReference type="AlphaFoldDB" id="A0A542E0D1"/>
<dbReference type="SUPFAM" id="SSF46785">
    <property type="entry name" value="Winged helix' DNA-binding domain"/>
    <property type="match status" value="1"/>
</dbReference>
<dbReference type="CDD" id="cd00090">
    <property type="entry name" value="HTH_ARSR"/>
    <property type="match status" value="1"/>
</dbReference>
<evidence type="ECO:0000313" key="3">
    <source>
        <dbReference type="Proteomes" id="UP000317893"/>
    </source>
</evidence>
<dbReference type="InterPro" id="IPR027395">
    <property type="entry name" value="WH_DNA-bd_dom"/>
</dbReference>
<dbReference type="Gene3D" id="1.10.10.10">
    <property type="entry name" value="Winged helix-like DNA-binding domain superfamily/Winged helix DNA-binding domain"/>
    <property type="match status" value="1"/>
</dbReference>
<dbReference type="PANTHER" id="PTHR37318">
    <property type="entry name" value="BSL7504 PROTEIN"/>
    <property type="match status" value="1"/>
</dbReference>
<evidence type="ECO:0000259" key="1">
    <source>
        <dbReference type="Pfam" id="PF13601"/>
    </source>
</evidence>
<dbReference type="PANTHER" id="PTHR37318:SF1">
    <property type="entry name" value="BSL7504 PROTEIN"/>
    <property type="match status" value="1"/>
</dbReference>
<dbReference type="RefSeq" id="WP_141848125.1">
    <property type="nucleotide sequence ID" value="NZ_BAAAPR010000004.1"/>
</dbReference>